<dbReference type="EMBL" id="LVLJ01001351">
    <property type="protein sequence ID" value="OAE30176.1"/>
    <property type="molecule type" value="Genomic_DNA"/>
</dbReference>
<keyword evidence="1" id="KW-0106">Calcium</keyword>
<dbReference type="SMART" id="SM00054">
    <property type="entry name" value="EFh"/>
    <property type="match status" value="2"/>
</dbReference>
<accession>A0A176WDH7</accession>
<dbReference type="GO" id="GO:0070291">
    <property type="term" value="P:N-acylethanolamine metabolic process"/>
    <property type="evidence" value="ECO:0007669"/>
    <property type="project" value="TreeGrafter"/>
</dbReference>
<dbReference type="Gene3D" id="1.10.238.10">
    <property type="entry name" value="EF-hand"/>
    <property type="match status" value="1"/>
</dbReference>
<dbReference type="Pfam" id="PF13499">
    <property type="entry name" value="EF-hand_7"/>
    <property type="match status" value="1"/>
</dbReference>
<dbReference type="AlphaFoldDB" id="A0A176WDH7"/>
<dbReference type="PANTHER" id="PTHR11895:SF156">
    <property type="entry name" value="FATTY ACID AMIDE HYDROLASE"/>
    <property type="match status" value="1"/>
</dbReference>
<reference evidence="4" key="1">
    <citation type="submission" date="2016-03" db="EMBL/GenBank/DDBJ databases">
        <title>Mechanisms controlling the formation of the plant cell surface in tip-growing cells are functionally conserved among land plants.</title>
        <authorList>
            <person name="Honkanen S."/>
            <person name="Jones V.A."/>
            <person name="Morieri G."/>
            <person name="Champion C."/>
            <person name="Hetherington A.J."/>
            <person name="Kelly S."/>
            <person name="Saint-Marcoux D."/>
            <person name="Proust H."/>
            <person name="Prescott H."/>
            <person name="Dolan L."/>
        </authorList>
    </citation>
    <scope>NUCLEOTIDE SEQUENCE [LARGE SCALE GENOMIC DNA]</scope>
    <source>
        <tissue evidence="4">Whole gametophyte</tissue>
    </source>
</reference>
<proteinExistence type="predicted"/>
<dbReference type="Pfam" id="PF01425">
    <property type="entry name" value="Amidase"/>
    <property type="match status" value="2"/>
</dbReference>
<dbReference type="GO" id="GO:0047412">
    <property type="term" value="F:N-(long-chain-acyl)ethanolamine deacylase activity"/>
    <property type="evidence" value="ECO:0007669"/>
    <property type="project" value="TreeGrafter"/>
</dbReference>
<organism evidence="4 5">
    <name type="scientific">Marchantia polymorpha subsp. ruderalis</name>
    <dbReference type="NCBI Taxonomy" id="1480154"/>
    <lineage>
        <taxon>Eukaryota</taxon>
        <taxon>Viridiplantae</taxon>
        <taxon>Streptophyta</taxon>
        <taxon>Embryophyta</taxon>
        <taxon>Marchantiophyta</taxon>
        <taxon>Marchantiopsida</taxon>
        <taxon>Marchantiidae</taxon>
        <taxon>Marchantiales</taxon>
        <taxon>Marchantiaceae</taxon>
        <taxon>Marchantia</taxon>
    </lineage>
</organism>
<evidence type="ECO:0000259" key="3">
    <source>
        <dbReference type="PROSITE" id="PS50222"/>
    </source>
</evidence>
<dbReference type="SUPFAM" id="SSF47473">
    <property type="entry name" value="EF-hand"/>
    <property type="match status" value="1"/>
</dbReference>
<dbReference type="InterPro" id="IPR023631">
    <property type="entry name" value="Amidase_dom"/>
</dbReference>
<dbReference type="SUPFAM" id="SSF75304">
    <property type="entry name" value="Amidase signature (AS) enzymes"/>
    <property type="match status" value="1"/>
</dbReference>
<feature type="domain" description="EF-hand" evidence="3">
    <location>
        <begin position="765"/>
        <end position="792"/>
    </location>
</feature>
<name>A0A176WDH7_MARPO</name>
<evidence type="ECO:0000313" key="4">
    <source>
        <dbReference type="EMBL" id="OAE30176.1"/>
    </source>
</evidence>
<dbReference type="InterPro" id="IPR000120">
    <property type="entry name" value="Amidase"/>
</dbReference>
<evidence type="ECO:0000256" key="1">
    <source>
        <dbReference type="ARBA" id="ARBA00022837"/>
    </source>
</evidence>
<dbReference type="PROSITE" id="PS50222">
    <property type="entry name" value="EF_HAND_2"/>
    <property type="match status" value="2"/>
</dbReference>
<dbReference type="Gene3D" id="3.90.1300.10">
    <property type="entry name" value="Amidase signature (AS) domain"/>
    <property type="match status" value="1"/>
</dbReference>
<sequence>MSYPDAQRAEPSRANPTLKLKRKKCNERTLTDSNIPYRSKKTSHETLRRRDGRKRASVELSGGRFVRTLEFGISDIVLNCMKILDDACVLVMRAGYGLSSNFLGDMAIRTLSSVEDVLKARKEYANPAVAAPKLTGLGLKAFVWALEFQPIGRPLLGGILKKNKTLETLEEAIIPDAPMFYPEYTAQEITEPGVKEIDEESLKSVSRVQSALECLPSPAGSLQMKLKSEYPFVYWTIRDYAEAFASGHVTPSEVAERFISAIDKCEKSNPPMAFLISFKPDDIRKQAEASTKRHAEGKPLSILDGTLFAVKDDIDCMPHPSTGGTTWLHNFREVKEDAECVARLRKAGVVFVGKTNMSELGLGVTGHNAHYGCVRNPHDTDRHTGGSSAGSCALVAAGLVSGALGTDVGGSVRIPSGICGTVGLKVTVGRTTLKGVASVGWTMESVGPIASSVEDLILVYSAFLGSLPSDILHSRPLPPCLPNLKDDPRSSLRQLKLGKFSPWFKDVLDAEIAEVCEKSLNLLQEGFGTETKEVFLPDLDDLRNGHLVTCGGEYATSLRPYYPTVKKQMGHEPRANLALFYHFSSNDYVAGQQLRMVAPLISPASVKLGESDLEKSGNLMRFILAGNLLGLPCVSVPVGHDSRGLPIGLQLIGRPWEEATLLRVASAIERGLSTNRPRPKSSSSVRVLSGTEAWRAKQRFKKVVDDGADGIAPEQFKTLLGPCRKCAALSIQFYVKCPKPLAKPLAIVQNHVTFFAYYLNMGTVLFKLYDQDHDGRMSPSELARAMQLACQALPQGQLDQLVQAIMEVFDSDKDGYLNFGEFSALMSNSGLELNV</sequence>
<dbReference type="InterPro" id="IPR002048">
    <property type="entry name" value="EF_hand_dom"/>
</dbReference>
<dbReference type="Proteomes" id="UP000077202">
    <property type="component" value="Unassembled WGS sequence"/>
</dbReference>
<keyword evidence="5" id="KW-1185">Reference proteome</keyword>
<evidence type="ECO:0000256" key="2">
    <source>
        <dbReference type="SAM" id="MobiDB-lite"/>
    </source>
</evidence>
<gene>
    <name evidence="4" type="ORF">AXG93_4295s1310</name>
</gene>
<evidence type="ECO:0000313" key="5">
    <source>
        <dbReference type="Proteomes" id="UP000077202"/>
    </source>
</evidence>
<dbReference type="GO" id="GO:0005509">
    <property type="term" value="F:calcium ion binding"/>
    <property type="evidence" value="ECO:0007669"/>
    <property type="project" value="InterPro"/>
</dbReference>
<protein>
    <recommendedName>
        <fullName evidence="3">EF-hand domain-containing protein</fullName>
    </recommendedName>
</protein>
<dbReference type="CDD" id="cd00051">
    <property type="entry name" value="EFh"/>
    <property type="match status" value="1"/>
</dbReference>
<feature type="domain" description="EF-hand" evidence="3">
    <location>
        <begin position="797"/>
        <end position="832"/>
    </location>
</feature>
<dbReference type="GO" id="GO:0016020">
    <property type="term" value="C:membrane"/>
    <property type="evidence" value="ECO:0007669"/>
    <property type="project" value="TreeGrafter"/>
</dbReference>
<dbReference type="PROSITE" id="PS00018">
    <property type="entry name" value="EF_HAND_1"/>
    <property type="match status" value="2"/>
</dbReference>
<dbReference type="InterPro" id="IPR036928">
    <property type="entry name" value="AS_sf"/>
</dbReference>
<comment type="caution">
    <text evidence="4">The sequence shown here is derived from an EMBL/GenBank/DDBJ whole genome shotgun (WGS) entry which is preliminary data.</text>
</comment>
<dbReference type="InterPro" id="IPR011992">
    <property type="entry name" value="EF-hand-dom_pair"/>
</dbReference>
<dbReference type="InterPro" id="IPR018247">
    <property type="entry name" value="EF_Hand_1_Ca_BS"/>
</dbReference>
<feature type="region of interest" description="Disordered" evidence="2">
    <location>
        <begin position="1"/>
        <end position="25"/>
    </location>
</feature>
<dbReference type="PANTHER" id="PTHR11895">
    <property type="entry name" value="TRANSAMIDASE"/>
    <property type="match status" value="1"/>
</dbReference>